<keyword evidence="2" id="KW-1185">Reference proteome</keyword>
<gene>
    <name evidence="1" type="ORF">BINO364_LOCUS13763</name>
</gene>
<dbReference type="EMBL" id="OV170227">
    <property type="protein sequence ID" value="CAH0728558.1"/>
    <property type="molecule type" value="Genomic_DNA"/>
</dbReference>
<name>A0A8J9VS14_9NEOP</name>
<accession>A0A8J9VS14</accession>
<evidence type="ECO:0000313" key="2">
    <source>
        <dbReference type="Proteomes" id="UP000838878"/>
    </source>
</evidence>
<dbReference type="AlphaFoldDB" id="A0A8J9VS14"/>
<proteinExistence type="predicted"/>
<protein>
    <submittedName>
        <fullName evidence="1">Uncharacterized protein</fullName>
    </submittedName>
</protein>
<feature type="non-terminal residue" evidence="1">
    <location>
        <position position="77"/>
    </location>
</feature>
<organism evidence="1 2">
    <name type="scientific">Brenthis ino</name>
    <name type="common">lesser marbled fritillary</name>
    <dbReference type="NCBI Taxonomy" id="405034"/>
    <lineage>
        <taxon>Eukaryota</taxon>
        <taxon>Metazoa</taxon>
        <taxon>Ecdysozoa</taxon>
        <taxon>Arthropoda</taxon>
        <taxon>Hexapoda</taxon>
        <taxon>Insecta</taxon>
        <taxon>Pterygota</taxon>
        <taxon>Neoptera</taxon>
        <taxon>Endopterygota</taxon>
        <taxon>Lepidoptera</taxon>
        <taxon>Glossata</taxon>
        <taxon>Ditrysia</taxon>
        <taxon>Papilionoidea</taxon>
        <taxon>Nymphalidae</taxon>
        <taxon>Heliconiinae</taxon>
        <taxon>Argynnini</taxon>
        <taxon>Brenthis</taxon>
    </lineage>
</organism>
<reference evidence="1" key="1">
    <citation type="submission" date="2021-12" db="EMBL/GenBank/DDBJ databases">
        <authorList>
            <person name="Martin H S."/>
        </authorList>
    </citation>
    <scope>NUCLEOTIDE SEQUENCE</scope>
</reference>
<dbReference type="Proteomes" id="UP000838878">
    <property type="component" value="Chromosome 7"/>
</dbReference>
<sequence>MAGIGIAKTRVLDRGVGGEGVWGGEGVALAKVTRQLASRGHSSAAWRGVNDSVAITRPDALATPGLPTLIRNISMCL</sequence>
<evidence type="ECO:0000313" key="1">
    <source>
        <dbReference type="EMBL" id="CAH0728558.1"/>
    </source>
</evidence>